<protein>
    <submittedName>
        <fullName evidence="2">Carotenoid 1,2-hydratase</fullName>
    </submittedName>
</protein>
<dbReference type="SUPFAM" id="SSF159245">
    <property type="entry name" value="AttH-like"/>
    <property type="match status" value="1"/>
</dbReference>
<evidence type="ECO:0000259" key="1">
    <source>
        <dbReference type="Pfam" id="PF07143"/>
    </source>
</evidence>
<reference evidence="2 3" key="1">
    <citation type="submission" date="2022-07" db="EMBL/GenBank/DDBJ databases">
        <authorList>
            <person name="Xamxidin M."/>
            <person name="Wu M."/>
        </authorList>
    </citation>
    <scope>NUCLEOTIDE SEQUENCE [LARGE SCALE GENOMIC DNA]</scope>
    <source>
        <strain evidence="2 3">NBRC 111650</strain>
    </source>
</reference>
<sequence>MMMNRRTCLQFLAAAGVTVPLANPALGRANRLYDQPRADLTPQLPRDHGPHPGFRTEWWYFTGWFNSPGLASPLGLQITFFRSSPEVDVDNPSRFNPSQLLFAHAAVAMPSQGHLVHAQTIRRAGSGLSAIRNTPAKVLDLQMPGWTLSSQNGDAWQCHIQAQEMSLMLQMAQTQTPWFQGNNGYSRKGPGETQSSYYITLPHLKSSGTVQVDGKTLPVEGSFWMDHEWSSTVLAPDAQGWDWVGLQGTAGESLMAFQIRPKPVPGKMVKPIWTHAALRNAQGQVHTFNTVEFQTLQSWTSPRTGVVYPVEQVLILDRQRFHVKPMMPDQELDARTSTGTLYWEGAVTVETTGRQRWGHGYLEMTGYDRPMTL</sequence>
<dbReference type="Proteomes" id="UP001204142">
    <property type="component" value="Unassembled WGS sequence"/>
</dbReference>
<dbReference type="PANTHER" id="PTHR38591">
    <property type="entry name" value="HYDROLASE"/>
    <property type="match status" value="1"/>
</dbReference>
<dbReference type="Pfam" id="PF17186">
    <property type="entry name" value="Lipocalin_9"/>
    <property type="match status" value="1"/>
</dbReference>
<organism evidence="2 3">
    <name type="scientific">Limnobacter humi</name>
    <dbReference type="NCBI Taxonomy" id="1778671"/>
    <lineage>
        <taxon>Bacteria</taxon>
        <taxon>Pseudomonadati</taxon>
        <taxon>Pseudomonadota</taxon>
        <taxon>Betaproteobacteria</taxon>
        <taxon>Burkholderiales</taxon>
        <taxon>Burkholderiaceae</taxon>
        <taxon>Limnobacter</taxon>
    </lineage>
</organism>
<keyword evidence="3" id="KW-1185">Reference proteome</keyword>
<dbReference type="InterPro" id="IPR010791">
    <property type="entry name" value="AttH_dom"/>
</dbReference>
<dbReference type="PANTHER" id="PTHR38591:SF1">
    <property type="entry name" value="BLL1000 PROTEIN"/>
    <property type="match status" value="1"/>
</dbReference>
<gene>
    <name evidence="2" type="ORF">NQT62_11835</name>
</gene>
<dbReference type="EMBL" id="JANIGO010000004">
    <property type="protein sequence ID" value="MCQ8897123.1"/>
    <property type="molecule type" value="Genomic_DNA"/>
</dbReference>
<proteinExistence type="predicted"/>
<accession>A0ABT1WHX2</accession>
<dbReference type="Gene3D" id="2.40.370.10">
    <property type="entry name" value="AttH-like domain"/>
    <property type="match status" value="2"/>
</dbReference>
<dbReference type="Pfam" id="PF07143">
    <property type="entry name" value="CrtC"/>
    <property type="match status" value="1"/>
</dbReference>
<name>A0ABT1WHX2_9BURK</name>
<dbReference type="RefSeq" id="WP_256764924.1">
    <property type="nucleotide sequence ID" value="NZ_JANIGO010000004.1"/>
</dbReference>
<evidence type="ECO:0000313" key="2">
    <source>
        <dbReference type="EMBL" id="MCQ8897123.1"/>
    </source>
</evidence>
<evidence type="ECO:0000313" key="3">
    <source>
        <dbReference type="Proteomes" id="UP001204142"/>
    </source>
</evidence>
<dbReference type="InterPro" id="IPR023374">
    <property type="entry name" value="AttH-like_dom_sf"/>
</dbReference>
<comment type="caution">
    <text evidence="2">The sequence shown here is derived from an EMBL/GenBank/DDBJ whole genome shotgun (WGS) entry which is preliminary data.</text>
</comment>
<feature type="domain" description="AttH" evidence="1">
    <location>
        <begin position="56"/>
        <end position="231"/>
    </location>
</feature>